<dbReference type="EMBL" id="JAOAOG010000045">
    <property type="protein sequence ID" value="KAJ6252349.1"/>
    <property type="molecule type" value="Genomic_DNA"/>
</dbReference>
<sequence length="85" mass="10026">MEEIQKLENNRELETSLSKEIRQKQGERLEEKMELNEKRITSLLKVIGESDLDLEQSIKFHQNEIQTFSKALNNLETPLTNKKKV</sequence>
<reference evidence="2" key="1">
    <citation type="submission" date="2022-08" db="EMBL/GenBank/DDBJ databases">
        <title>Novel sulfate-reducing endosymbionts in the free-living metamonad Anaeramoeba.</title>
        <authorList>
            <person name="Jerlstrom-Hultqvist J."/>
            <person name="Cepicka I."/>
            <person name="Gallot-Lavallee L."/>
            <person name="Salas-Leiva D."/>
            <person name="Curtis B.A."/>
            <person name="Zahonova K."/>
            <person name="Pipaliya S."/>
            <person name="Dacks J."/>
            <person name="Roger A.J."/>
        </authorList>
    </citation>
    <scope>NUCLEOTIDE SEQUENCE</scope>
    <source>
        <strain evidence="2">Schooner1</strain>
    </source>
</reference>
<gene>
    <name evidence="2" type="ORF">M0813_14200</name>
</gene>
<protein>
    <submittedName>
        <fullName evidence="2">Uncharacterized protein</fullName>
    </submittedName>
</protein>
<evidence type="ECO:0000256" key="1">
    <source>
        <dbReference type="SAM" id="MobiDB-lite"/>
    </source>
</evidence>
<dbReference type="Proteomes" id="UP001150062">
    <property type="component" value="Unassembled WGS sequence"/>
</dbReference>
<feature type="region of interest" description="Disordered" evidence="1">
    <location>
        <begin position="1"/>
        <end position="25"/>
    </location>
</feature>
<keyword evidence="3" id="KW-1185">Reference proteome</keyword>
<comment type="caution">
    <text evidence="2">The sequence shown here is derived from an EMBL/GenBank/DDBJ whole genome shotgun (WGS) entry which is preliminary data.</text>
</comment>
<evidence type="ECO:0000313" key="2">
    <source>
        <dbReference type="EMBL" id="KAJ6252349.1"/>
    </source>
</evidence>
<organism evidence="2 3">
    <name type="scientific">Anaeramoeba flamelloides</name>
    <dbReference type="NCBI Taxonomy" id="1746091"/>
    <lineage>
        <taxon>Eukaryota</taxon>
        <taxon>Metamonada</taxon>
        <taxon>Anaeramoebidae</taxon>
        <taxon>Anaeramoeba</taxon>
    </lineage>
</organism>
<name>A0ABQ8Z629_9EUKA</name>
<evidence type="ECO:0000313" key="3">
    <source>
        <dbReference type="Proteomes" id="UP001150062"/>
    </source>
</evidence>
<accession>A0ABQ8Z629</accession>
<proteinExistence type="predicted"/>